<dbReference type="SUPFAM" id="SSF56349">
    <property type="entry name" value="DNA breaking-rejoining enzymes"/>
    <property type="match status" value="1"/>
</dbReference>
<organism evidence="5 6">
    <name type="scientific">Talaromyces stipitatus (strain ATCC 10500 / CBS 375.48 / QM 6759 / NRRL 1006)</name>
    <name type="common">Penicillium stipitatum</name>
    <dbReference type="NCBI Taxonomy" id="441959"/>
    <lineage>
        <taxon>Eukaryota</taxon>
        <taxon>Fungi</taxon>
        <taxon>Dikarya</taxon>
        <taxon>Ascomycota</taxon>
        <taxon>Pezizomycotina</taxon>
        <taxon>Eurotiomycetes</taxon>
        <taxon>Eurotiomycetidae</taxon>
        <taxon>Eurotiales</taxon>
        <taxon>Trichocomaceae</taxon>
        <taxon>Talaromyces</taxon>
        <taxon>Talaromyces sect. Talaromyces</taxon>
    </lineage>
</organism>
<dbReference type="InterPro" id="IPR020904">
    <property type="entry name" value="Sc_DH/Rdtase_CS"/>
</dbReference>
<keyword evidence="6" id="KW-1185">Reference proteome</keyword>
<dbReference type="PhylomeDB" id="B8MFG7"/>
<dbReference type="Proteomes" id="UP000001745">
    <property type="component" value="Unassembled WGS sequence"/>
</dbReference>
<dbReference type="InterPro" id="IPR011010">
    <property type="entry name" value="DNA_brk_join_enz"/>
</dbReference>
<dbReference type="InterPro" id="IPR002347">
    <property type="entry name" value="SDR_fam"/>
</dbReference>
<dbReference type="EMBL" id="EQ962656">
    <property type="protein sequence ID" value="EED16701.1"/>
    <property type="molecule type" value="Genomic_DNA"/>
</dbReference>
<dbReference type="GO" id="GO:0060963">
    <property type="term" value="P:positive regulation of ribosomal protein gene transcription by RNA polymerase II"/>
    <property type="evidence" value="ECO:0007669"/>
    <property type="project" value="TreeGrafter"/>
</dbReference>
<feature type="domain" description="Transcription activator GCR1-like" evidence="3">
    <location>
        <begin position="641"/>
        <end position="719"/>
    </location>
</feature>
<dbReference type="InParanoid" id="B8MFG7"/>
<accession>B8MFG7</accession>
<sequence>MESISNGLLAEQDRQLELHAKIQLHSQKVAHRIQKNRPAATTRQYDSRQKEFIDFCTKEGFPDGQVVTEKKLVYFLDHYVINRPIRPSRYLRNRTDSQGAAVVQTLGLPSVKAYTSAIVDLWRFQQSLGTNPYPNPRGHLVGAMIKNHQFDETQRKRTQFTDRGFNTLQDGYTSENIRAIVRYCWAGWLSDQTRGRKPQAQEAYLRTTVDFLFGHNMLLRGEDRRHLELADLFTLRMDEGPTPCWPMILMKLNGKTNQFGRLEYMGVVRHKDPLLCTICHTAFYLFHRWEIMHEPVPQFYQRQQWYKFVLFKGSDSEHSFSYETQLKWINQVFQSIGLNSKKKTHSGRSSGARHAELQGVDENSIRRAGHWNQDSMSNCYLSELPRPFIRTLAGFKPTDQGNYYLPRAAIEPPETLVRALWPWIDQWLAWFSPSELNPVELSKLDLPPLPLLVQQGVEKCDQDDLAAQSFLKLLSSFRTVIIQDAVFLQQEFPGHSMWTHPLFQRSDFQSFSQQIIDLVRTSETPHEIKLRQTIPLVANRITTIGENLEHIIQLNHQQTQDSIRAIQSQMDQLFSGEVTFTARLTGSDEKPSTPGNTTSQSTEQNTAHTVVQSLQVTPNPIQDHPPGIHLPNEPSGSPPFYRMSRTIQTVRELWEEWHVGIHGNPSIQSLEDSYGCRWRSDNKERVFFSRRKVIIDWIQARVSKGILLADAIDEIELMRRNSQRTLYQLQALLKKEAHLKNQFQMDLSYDPARIKGKTILITGGASGFGAAFGARWASCGANVILGDINASGEEFAARIRQETNNQNVHFIQLDVTSWTSQVNFFRESLKLSPHGGIDVVVANAGINDGQESRVFENPKVDYLHSPSPPAPSFKTLDVNITGVMYTVHLALFFLPKNPGSMPCQKESVTSESGRDRHILLLGSVASLHPLVTQAAYTVSKHGVLGLFRCLRVTAPVSAGVRVNLICPYYTDTPFMQAPVRALLAGVPLGKIEDVVEAASYLVADSACIGRSLVTGPKLKLDESTGELKTPFDTQSGDTAEERAVWECCLHDMDPADIFTRRMLTVVNAAVQARGWTGWVYDMAGALTWPVPRWWNSR</sequence>
<dbReference type="Gene3D" id="3.40.50.720">
    <property type="entry name" value="NAD(P)-binding Rossmann-like Domain"/>
    <property type="match status" value="1"/>
</dbReference>
<dbReference type="OMA" id="CKMARRT"/>
<dbReference type="AlphaFoldDB" id="B8MFG7"/>
<evidence type="ECO:0000259" key="3">
    <source>
        <dbReference type="Pfam" id="PF12550"/>
    </source>
</evidence>
<dbReference type="Pfam" id="PF00106">
    <property type="entry name" value="adh_short"/>
    <property type="match status" value="1"/>
</dbReference>
<dbReference type="InterPro" id="IPR022210">
    <property type="entry name" value="TF_GCR1-like"/>
</dbReference>
<dbReference type="Pfam" id="PF16787">
    <property type="entry name" value="NDC10_II"/>
    <property type="match status" value="1"/>
</dbReference>
<dbReference type="OrthoDB" id="4325529at2759"/>
<dbReference type="HOGENOM" id="CLU_283729_0_0_1"/>
<dbReference type="STRING" id="441959.B8MFG7"/>
<dbReference type="InterPro" id="IPR052146">
    <property type="entry name" value="HOT1"/>
</dbReference>
<dbReference type="SUPFAM" id="SSF51735">
    <property type="entry name" value="NAD(P)-binding Rossmann-fold domains"/>
    <property type="match status" value="1"/>
</dbReference>
<evidence type="ECO:0000313" key="5">
    <source>
        <dbReference type="EMBL" id="EED16701.1"/>
    </source>
</evidence>
<dbReference type="InterPro" id="IPR036291">
    <property type="entry name" value="NAD(P)-bd_dom_sf"/>
</dbReference>
<protein>
    <submittedName>
        <fullName evidence="5">Short-chain dehydrogenase, putative</fullName>
    </submittedName>
</protein>
<dbReference type="GO" id="GO:0000981">
    <property type="term" value="F:DNA-binding transcription factor activity, RNA polymerase II-specific"/>
    <property type="evidence" value="ECO:0007669"/>
    <property type="project" value="TreeGrafter"/>
</dbReference>
<gene>
    <name evidence="5" type="ORF">TSTA_017750</name>
</gene>
<evidence type="ECO:0000313" key="6">
    <source>
        <dbReference type="Proteomes" id="UP000001745"/>
    </source>
</evidence>
<dbReference type="PANTHER" id="PTHR37784">
    <property type="entry name" value="PROTEIN MSN1"/>
    <property type="match status" value="1"/>
</dbReference>
<dbReference type="VEuPathDB" id="FungiDB:TSTA_017750"/>
<dbReference type="Pfam" id="PF12550">
    <property type="entry name" value="GCR1_C"/>
    <property type="match status" value="1"/>
</dbReference>
<dbReference type="eggNOG" id="KOG4169">
    <property type="taxonomic scope" value="Eukaryota"/>
</dbReference>
<feature type="compositionally biased region" description="Polar residues" evidence="2">
    <location>
        <begin position="593"/>
        <end position="607"/>
    </location>
</feature>
<name>B8MFG7_TALSN</name>
<dbReference type="GO" id="GO:0000978">
    <property type="term" value="F:RNA polymerase II cis-regulatory region sequence-specific DNA binding"/>
    <property type="evidence" value="ECO:0007669"/>
    <property type="project" value="TreeGrafter"/>
</dbReference>
<evidence type="ECO:0000256" key="2">
    <source>
        <dbReference type="SAM" id="MobiDB-lite"/>
    </source>
</evidence>
<dbReference type="PANTHER" id="PTHR37784:SF2">
    <property type="entry name" value="HIGH-OSMOLARITY-INDUCED TRANSCRIPTION PROTEIN 1"/>
    <property type="match status" value="1"/>
</dbReference>
<dbReference type="InterPro" id="IPR031872">
    <property type="entry name" value="NDC10_II"/>
</dbReference>
<dbReference type="Gene3D" id="1.10.443.20">
    <property type="entry name" value="Centromere DNA-binding protein complex CBF3 subunit, domain 2"/>
    <property type="match status" value="1"/>
</dbReference>
<dbReference type="PROSITE" id="PS00061">
    <property type="entry name" value="ADH_SHORT"/>
    <property type="match status" value="1"/>
</dbReference>
<feature type="region of interest" description="Disordered" evidence="2">
    <location>
        <begin position="584"/>
        <end position="607"/>
    </location>
</feature>
<dbReference type="RefSeq" id="XP_002483935.1">
    <property type="nucleotide sequence ID" value="XM_002483890.1"/>
</dbReference>
<evidence type="ECO:0000256" key="1">
    <source>
        <dbReference type="ARBA" id="ARBA00022857"/>
    </source>
</evidence>
<evidence type="ECO:0000259" key="4">
    <source>
        <dbReference type="Pfam" id="PF16787"/>
    </source>
</evidence>
<reference evidence="6" key="1">
    <citation type="journal article" date="2015" name="Genome Announc.">
        <title>Genome sequence of the AIDS-associated pathogen Penicillium marneffei (ATCC18224) and its near taxonomic relative Talaromyces stipitatus (ATCC10500).</title>
        <authorList>
            <person name="Nierman W.C."/>
            <person name="Fedorova-Abrams N.D."/>
            <person name="Andrianopoulos A."/>
        </authorList>
    </citation>
    <scope>NUCLEOTIDE SEQUENCE [LARGE SCALE GENOMIC DNA]</scope>
    <source>
        <strain evidence="6">ATCC 10500 / CBS 375.48 / QM 6759 / NRRL 1006</strain>
    </source>
</reference>
<dbReference type="InterPro" id="IPR038279">
    <property type="entry name" value="Ndc10_dom2_sf"/>
</dbReference>
<dbReference type="GeneID" id="8109032"/>
<keyword evidence="1" id="KW-0521">NADP</keyword>
<dbReference type="PRINTS" id="PR00081">
    <property type="entry name" value="GDHRDH"/>
</dbReference>
<feature type="domain" description="Ndc10" evidence="4">
    <location>
        <begin position="126"/>
        <end position="509"/>
    </location>
</feature>
<proteinExistence type="predicted"/>